<dbReference type="EMBL" id="CP017715">
    <property type="protein sequence ID" value="AOY90333.1"/>
    <property type="molecule type" value="Genomic_DNA"/>
</dbReference>
<proteinExistence type="inferred from homology"/>
<dbReference type="SUPFAM" id="SSF53850">
    <property type="entry name" value="Periplasmic binding protein-like II"/>
    <property type="match status" value="3"/>
</dbReference>
<dbReference type="SMART" id="SM00062">
    <property type="entry name" value="PBPb"/>
    <property type="match status" value="3"/>
</dbReference>
<organism evidence="6 7">
    <name type="scientific">Marinobacter salinus</name>
    <dbReference type="NCBI Taxonomy" id="1874317"/>
    <lineage>
        <taxon>Bacteria</taxon>
        <taxon>Pseudomonadati</taxon>
        <taxon>Pseudomonadota</taxon>
        <taxon>Gammaproteobacteria</taxon>
        <taxon>Pseudomonadales</taxon>
        <taxon>Marinobacteraceae</taxon>
        <taxon>Marinobacter</taxon>
    </lineage>
</organism>
<dbReference type="FunFam" id="3.30.70.270:FF:000001">
    <property type="entry name" value="Diguanylate cyclase domain protein"/>
    <property type="match status" value="1"/>
</dbReference>
<reference evidence="6 7" key="1">
    <citation type="submission" date="2016-10" db="EMBL/GenBank/DDBJ databases">
        <title>Marinobacter salinus sp. nov., a moderately halophilic bacterium isolated from a tidal flat environment.</title>
        <authorList>
            <person name="Park S.-J."/>
        </authorList>
    </citation>
    <scope>NUCLEOTIDE SEQUENCE [LARGE SCALE GENOMIC DNA]</scope>
    <source>
        <strain evidence="6 7">Hb8</strain>
    </source>
</reference>
<dbReference type="NCBIfam" id="TIGR00254">
    <property type="entry name" value="GGDEF"/>
    <property type="match status" value="1"/>
</dbReference>
<comment type="similarity">
    <text evidence="2">Belongs to the bacterial solute-binding protein 3 family.</text>
</comment>
<keyword evidence="3" id="KW-0732">Signal</keyword>
<evidence type="ECO:0000256" key="1">
    <source>
        <dbReference type="ARBA" id="ARBA00001946"/>
    </source>
</evidence>
<dbReference type="SUPFAM" id="SSF55073">
    <property type="entry name" value="Nucleotide cyclase"/>
    <property type="match status" value="1"/>
</dbReference>
<keyword evidence="4" id="KW-0472">Membrane</keyword>
<keyword evidence="4" id="KW-0812">Transmembrane</keyword>
<dbReference type="Gene3D" id="3.30.70.270">
    <property type="match status" value="1"/>
</dbReference>
<dbReference type="PANTHER" id="PTHR35936">
    <property type="entry name" value="MEMBRANE-BOUND LYTIC MUREIN TRANSGLYCOSYLASE F"/>
    <property type="match status" value="1"/>
</dbReference>
<dbReference type="InterPro" id="IPR043128">
    <property type="entry name" value="Rev_trsase/Diguanyl_cyclase"/>
</dbReference>
<dbReference type="PANTHER" id="PTHR35936:SF35">
    <property type="entry name" value="L-CYSTINE-BINDING PROTEIN TCYJ"/>
    <property type="match status" value="1"/>
</dbReference>
<dbReference type="AlphaFoldDB" id="A0A1D9GRS6"/>
<dbReference type="KEGG" id="msq:BKP64_16470"/>
<evidence type="ECO:0000313" key="6">
    <source>
        <dbReference type="EMBL" id="AOY90333.1"/>
    </source>
</evidence>
<dbReference type="InterPro" id="IPR001638">
    <property type="entry name" value="Solute-binding_3/MltF_N"/>
</dbReference>
<dbReference type="CDD" id="cd01007">
    <property type="entry name" value="PBP2_BvgS_HisK_like"/>
    <property type="match status" value="2"/>
</dbReference>
<accession>A0A1D9GRS6</accession>
<evidence type="ECO:0000259" key="5">
    <source>
        <dbReference type="PROSITE" id="PS50887"/>
    </source>
</evidence>
<comment type="cofactor">
    <cofactor evidence="1">
        <name>Mg(2+)</name>
        <dbReference type="ChEBI" id="CHEBI:18420"/>
    </cofactor>
</comment>
<feature type="domain" description="GGDEF" evidence="5">
    <location>
        <begin position="815"/>
        <end position="950"/>
    </location>
</feature>
<evidence type="ECO:0000256" key="4">
    <source>
        <dbReference type="SAM" id="Phobius"/>
    </source>
</evidence>
<sequence>MAFSSPVNGQDSNEAASKTALTIGILADDKPYSFFEERTPAGFSVDILREIAANSGLTFEFRAGTWPEIYAAFMRGELDAIDGISYRSERAEEILFTDPYHIRQTFLMQDSAHPVGQVKTLGDLKSLKVGVVKNIYYRGLLEESGVDLNTYDSIASMVRALAFGWVDVIIGPQLSLEYQATHAGFRFLEIAGPAPLGKLAEEDFRIGVRKDLPDLFQKIQQGLNAIPDDQRADLLERWQEFGGASLTETKSFTPSTRQSRFLKELGPVRVGVMRDYSPFSFRDAGKLQGLTVDVLDRLADLTGLQVIPVGGQWSDLLPMLEDGEIDVLANMSKNPERLSFTRFTEPYYTIPNVAFTKDKSLQFTSLKSLKGLSVALGSDIYYEDPVTRELGAGARVFTSQEAMFEALADDRVDVVLAALPNGNFWVRELGIPGVHIAGELALEGQPSGEDLRFGVRSTLAPLADILDQALAAISPTEMNTIENRWLGAGSTLKLRADEKIRFSPAEEAWLDDQNHDISYCIDNNWLPLEGVDASGNHTGLSAEVIRLFQQRGDIHFSHVATTSWPESLEAVKSGACDMLAMAMKTPERTNYLNFTDPYLQVPNIILGRIEAPFIENVGDLRDKKVAIVKDYAFSELLENRYPGLKLVEVTNETEGLRMLQDGQIEGYVTTLATASYYMQQLGLADVKVIGRIPADWSLSIATINDEPILLGIMQKLVNSLTPSERHNLQSYWRNIRIEQSVDYSLVWQLLAVVALITAMLVYWNRKLGRLNRQLETANESLARLSVTDDLTQLGNRIYFDREFRKSFQWCQRHGTGFATAMVDADLFKNINDTHGHEAGDLCLQSLANTMRAHFRRETDRLARFGGEEFVIFTSYEARQDIIQRLDSFRKAVAEKTIVFSGSEIQLTISIGLATGIPGPEDSPAQFLRLADQALYAAKRNGRNRLEARAAKN</sequence>
<keyword evidence="4" id="KW-1133">Transmembrane helix</keyword>
<dbReference type="STRING" id="1874317.BKP64_16470"/>
<gene>
    <name evidence="6" type="ORF">BKP64_16470</name>
</gene>
<dbReference type="CDD" id="cd13708">
    <property type="entry name" value="PBP2_BvgS_like_1"/>
    <property type="match status" value="1"/>
</dbReference>
<evidence type="ECO:0000256" key="3">
    <source>
        <dbReference type="ARBA" id="ARBA00022729"/>
    </source>
</evidence>
<dbReference type="PROSITE" id="PS50887">
    <property type="entry name" value="GGDEF"/>
    <property type="match status" value="1"/>
</dbReference>
<dbReference type="Proteomes" id="UP000177445">
    <property type="component" value="Chromosome"/>
</dbReference>
<name>A0A1D9GRS6_9GAMM</name>
<dbReference type="Gene3D" id="3.40.190.10">
    <property type="entry name" value="Periplasmic binding protein-like II"/>
    <property type="match status" value="6"/>
</dbReference>
<dbReference type="Pfam" id="PF00497">
    <property type="entry name" value="SBP_bac_3"/>
    <property type="match status" value="3"/>
</dbReference>
<dbReference type="CDD" id="cd01949">
    <property type="entry name" value="GGDEF"/>
    <property type="match status" value="1"/>
</dbReference>
<evidence type="ECO:0000313" key="7">
    <source>
        <dbReference type="Proteomes" id="UP000177445"/>
    </source>
</evidence>
<dbReference type="SMART" id="SM00267">
    <property type="entry name" value="GGDEF"/>
    <property type="match status" value="1"/>
</dbReference>
<dbReference type="Pfam" id="PF00990">
    <property type="entry name" value="GGDEF"/>
    <property type="match status" value="1"/>
</dbReference>
<keyword evidence="7" id="KW-1185">Reference proteome</keyword>
<evidence type="ECO:0000256" key="2">
    <source>
        <dbReference type="ARBA" id="ARBA00010333"/>
    </source>
</evidence>
<feature type="transmembrane region" description="Helical" evidence="4">
    <location>
        <begin position="745"/>
        <end position="763"/>
    </location>
</feature>
<dbReference type="GO" id="GO:0003824">
    <property type="term" value="F:catalytic activity"/>
    <property type="evidence" value="ECO:0007669"/>
    <property type="project" value="UniProtKB-ARBA"/>
</dbReference>
<protein>
    <submittedName>
        <fullName evidence="6">Diguanylate cyclase</fullName>
    </submittedName>
</protein>
<dbReference type="InterPro" id="IPR029787">
    <property type="entry name" value="Nucleotide_cyclase"/>
</dbReference>
<dbReference type="InterPro" id="IPR000160">
    <property type="entry name" value="GGDEF_dom"/>
</dbReference>